<evidence type="ECO:0000313" key="2">
    <source>
        <dbReference type="EMBL" id="MDJ1157329.1"/>
    </source>
</evidence>
<evidence type="ECO:0000313" key="3">
    <source>
        <dbReference type="Proteomes" id="UP001321492"/>
    </source>
</evidence>
<dbReference type="EMBL" id="JASJEV010000002">
    <property type="protein sequence ID" value="MDJ1157329.1"/>
    <property type="molecule type" value="Genomic_DNA"/>
</dbReference>
<name>A0ABT7AEQ3_9HYPH</name>
<dbReference type="SUPFAM" id="SSF158682">
    <property type="entry name" value="TerB-like"/>
    <property type="match status" value="1"/>
</dbReference>
<organism evidence="2 3">
    <name type="scientific">Chelatococcus albus</name>
    <dbReference type="NCBI Taxonomy" id="3047466"/>
    <lineage>
        <taxon>Bacteria</taxon>
        <taxon>Pseudomonadati</taxon>
        <taxon>Pseudomonadota</taxon>
        <taxon>Alphaproteobacteria</taxon>
        <taxon>Hyphomicrobiales</taxon>
        <taxon>Chelatococcaceae</taxon>
        <taxon>Chelatococcus</taxon>
    </lineage>
</organism>
<reference evidence="2 3" key="1">
    <citation type="submission" date="2023-05" db="EMBL/GenBank/DDBJ databases">
        <title>Chelatococcus sp. nov., a moderately thermophilic bacterium isolated from hot spring microbial mat.</title>
        <authorList>
            <person name="Hu C.-J."/>
            <person name="Li W.-J."/>
        </authorList>
    </citation>
    <scope>NUCLEOTIDE SEQUENCE [LARGE SCALE GENOMIC DNA]</scope>
    <source>
        <strain evidence="2 3">SYSU G07232</strain>
    </source>
</reference>
<feature type="domain" description="Co-chaperone DjlA N-terminal" evidence="1">
    <location>
        <begin position="23"/>
        <end position="138"/>
    </location>
</feature>
<proteinExistence type="predicted"/>
<sequence length="150" mass="16015">MRQVAERFRQAEEVAPEVSDERMALAALLVHVARVDGVVAASERDRLVALLAERFALGPAAARMLVNRADAADRASGDIEHFVDLAKRGLDHAARLQLIGLAWEVAKADGRIHEFEDDLIWRAAQLLDLDESAAAGARAAALAEGTGAAA</sequence>
<dbReference type="InterPro" id="IPR007791">
    <property type="entry name" value="DjlA_N"/>
</dbReference>
<dbReference type="Pfam" id="PF05099">
    <property type="entry name" value="TerB"/>
    <property type="match status" value="1"/>
</dbReference>
<dbReference type="RefSeq" id="WP_283739334.1">
    <property type="nucleotide sequence ID" value="NZ_JASJEV010000002.1"/>
</dbReference>
<accession>A0ABT7AEQ3</accession>
<protein>
    <submittedName>
        <fullName evidence="2">TerB family tellurite resistance protein</fullName>
    </submittedName>
</protein>
<evidence type="ECO:0000259" key="1">
    <source>
        <dbReference type="Pfam" id="PF05099"/>
    </source>
</evidence>
<keyword evidence="3" id="KW-1185">Reference proteome</keyword>
<gene>
    <name evidence="2" type="ORF">QNA08_03635</name>
</gene>
<dbReference type="CDD" id="cd07313">
    <property type="entry name" value="terB_like_2"/>
    <property type="match status" value="1"/>
</dbReference>
<comment type="caution">
    <text evidence="2">The sequence shown here is derived from an EMBL/GenBank/DDBJ whole genome shotgun (WGS) entry which is preliminary data.</text>
</comment>
<dbReference type="InterPro" id="IPR029024">
    <property type="entry name" value="TerB-like"/>
</dbReference>
<dbReference type="Proteomes" id="UP001321492">
    <property type="component" value="Unassembled WGS sequence"/>
</dbReference>
<dbReference type="Gene3D" id="1.10.3680.10">
    <property type="entry name" value="TerB-like"/>
    <property type="match status" value="1"/>
</dbReference>